<dbReference type="Gene3D" id="2.60.40.10">
    <property type="entry name" value="Immunoglobulins"/>
    <property type="match status" value="1"/>
</dbReference>
<sequence>MKSRPGHVCWKASGGLDTCWQGSLLMLLLLLGLAESTQILLPPKVAGGSRALGPRTWEGSSASSLWVLLGRCWLHEFHSERQAPMYVFGSGTQLTVLGQPRAPPMVTLFLPFTKETQSNKPTLVCLVSDFYPSAVAVAWKVDGIPVTQDVETTQPSKQANNKYMVISYLTLTSEQWEPHSSYSCQVTHEGSIVQKSAVPAECS</sequence>
<dbReference type="SUPFAM" id="SSF48726">
    <property type="entry name" value="Immunoglobulin"/>
    <property type="match status" value="1"/>
</dbReference>
<evidence type="ECO:0000256" key="3">
    <source>
        <dbReference type="SAM" id="SignalP"/>
    </source>
</evidence>
<dbReference type="PANTHER" id="PTHR19944:SF98">
    <property type="entry name" value="IG-LIKE DOMAIN-CONTAINING PROTEIN"/>
    <property type="match status" value="1"/>
</dbReference>
<dbReference type="InterPro" id="IPR003597">
    <property type="entry name" value="Ig_C1-set"/>
</dbReference>
<dbReference type="Proteomes" id="UP000694385">
    <property type="component" value="Unassembled WGS sequence"/>
</dbReference>
<evidence type="ECO:0000259" key="4">
    <source>
        <dbReference type="PROSITE" id="PS50835"/>
    </source>
</evidence>
<dbReference type="InterPro" id="IPR036179">
    <property type="entry name" value="Ig-like_dom_sf"/>
</dbReference>
<dbReference type="Ensembl" id="ENSJJAT00000014332.1">
    <property type="protein sequence ID" value="ENSJJAP00000007910.1"/>
    <property type="gene ID" value="ENSJJAG00000012207.1"/>
</dbReference>
<dbReference type="GeneTree" id="ENSGT00940000164874"/>
<dbReference type="CDD" id="cd07699">
    <property type="entry name" value="IgC1_L"/>
    <property type="match status" value="1"/>
</dbReference>
<dbReference type="PROSITE" id="PS50835">
    <property type="entry name" value="IG_LIKE"/>
    <property type="match status" value="1"/>
</dbReference>
<evidence type="ECO:0000313" key="5">
    <source>
        <dbReference type="Ensembl" id="ENSJJAP00000007910.1"/>
    </source>
</evidence>
<dbReference type="PANTHER" id="PTHR19944">
    <property type="entry name" value="MHC CLASS II-RELATED"/>
    <property type="match status" value="1"/>
</dbReference>
<dbReference type="InterPro" id="IPR003006">
    <property type="entry name" value="Ig/MHC_CS"/>
</dbReference>
<feature type="chain" id="PRO_5034667181" evidence="3">
    <location>
        <begin position="37"/>
        <end position="203"/>
    </location>
</feature>
<dbReference type="InterPro" id="IPR013783">
    <property type="entry name" value="Ig-like_fold"/>
</dbReference>
<reference evidence="5" key="2">
    <citation type="submission" date="2025-09" db="UniProtKB">
        <authorList>
            <consortium name="Ensembl"/>
        </authorList>
    </citation>
    <scope>IDENTIFICATION</scope>
</reference>
<protein>
    <submittedName>
        <fullName evidence="5">Immunoglobulin lambda-like polypeptide 1</fullName>
    </submittedName>
</protein>
<feature type="signal peptide" evidence="3">
    <location>
        <begin position="1"/>
        <end position="36"/>
    </location>
</feature>
<dbReference type="SMART" id="SM00407">
    <property type="entry name" value="IGc1"/>
    <property type="match status" value="1"/>
</dbReference>
<dbReference type="InterPro" id="IPR050160">
    <property type="entry name" value="MHC/Immunoglobulin"/>
</dbReference>
<accession>A0A8C5KE53</accession>
<keyword evidence="1" id="KW-1015">Disulfide bond</keyword>
<dbReference type="FunFam" id="2.60.40.10:FF:000283">
    <property type="entry name" value="Immunoglobulin kappa constant"/>
    <property type="match status" value="1"/>
</dbReference>
<dbReference type="AlphaFoldDB" id="A0A8C5KE53"/>
<keyword evidence="6" id="KW-1185">Reference proteome</keyword>
<proteinExistence type="predicted"/>
<evidence type="ECO:0000256" key="2">
    <source>
        <dbReference type="ARBA" id="ARBA00023319"/>
    </source>
</evidence>
<dbReference type="Pfam" id="PF07654">
    <property type="entry name" value="C1-set"/>
    <property type="match status" value="1"/>
</dbReference>
<feature type="domain" description="Ig-like" evidence="4">
    <location>
        <begin position="104"/>
        <end position="199"/>
    </location>
</feature>
<reference evidence="5" key="1">
    <citation type="submission" date="2025-08" db="UniProtKB">
        <authorList>
            <consortium name="Ensembl"/>
        </authorList>
    </citation>
    <scope>IDENTIFICATION</scope>
</reference>
<keyword evidence="2" id="KW-0393">Immunoglobulin domain</keyword>
<keyword evidence="3" id="KW-0732">Signal</keyword>
<evidence type="ECO:0000256" key="1">
    <source>
        <dbReference type="ARBA" id="ARBA00023157"/>
    </source>
</evidence>
<evidence type="ECO:0000313" key="6">
    <source>
        <dbReference type="Proteomes" id="UP000694385"/>
    </source>
</evidence>
<dbReference type="InterPro" id="IPR007110">
    <property type="entry name" value="Ig-like_dom"/>
</dbReference>
<organism evidence="5 6">
    <name type="scientific">Jaculus jaculus</name>
    <name type="common">Lesser Egyptian jerboa</name>
    <dbReference type="NCBI Taxonomy" id="51337"/>
    <lineage>
        <taxon>Eukaryota</taxon>
        <taxon>Metazoa</taxon>
        <taxon>Chordata</taxon>
        <taxon>Craniata</taxon>
        <taxon>Vertebrata</taxon>
        <taxon>Euteleostomi</taxon>
        <taxon>Mammalia</taxon>
        <taxon>Eutheria</taxon>
        <taxon>Euarchontoglires</taxon>
        <taxon>Glires</taxon>
        <taxon>Rodentia</taxon>
        <taxon>Myomorpha</taxon>
        <taxon>Dipodoidea</taxon>
        <taxon>Dipodidae</taxon>
        <taxon>Dipodinae</taxon>
        <taxon>Jaculus</taxon>
    </lineage>
</organism>
<dbReference type="OMA" id="WGRFPLQ"/>
<name>A0A8C5KE53_JACJA</name>
<dbReference type="PROSITE" id="PS00290">
    <property type="entry name" value="IG_MHC"/>
    <property type="match status" value="1"/>
</dbReference>